<dbReference type="AlphaFoldDB" id="A0A1J5IMM5"/>
<dbReference type="STRING" id="1817892.AUK40_01760"/>
<comment type="caution">
    <text evidence="3">The sequence shown here is derived from an EMBL/GenBank/DDBJ whole genome shotgun (WGS) entry which is preliminary data.</text>
</comment>
<evidence type="ECO:0000313" key="4">
    <source>
        <dbReference type="Proteomes" id="UP000183245"/>
    </source>
</evidence>
<proteinExistence type="predicted"/>
<evidence type="ECO:0000313" key="3">
    <source>
        <dbReference type="EMBL" id="OIP98332.1"/>
    </source>
</evidence>
<evidence type="ECO:0000256" key="2">
    <source>
        <dbReference type="SAM" id="Phobius"/>
    </source>
</evidence>
<evidence type="ECO:0000256" key="1">
    <source>
        <dbReference type="SAM" id="MobiDB-lite"/>
    </source>
</evidence>
<name>A0A1J5IMM5_9BACT</name>
<accession>A0A1J5IMM5</accession>
<feature type="compositionally biased region" description="Low complexity" evidence="1">
    <location>
        <begin position="392"/>
        <end position="421"/>
    </location>
</feature>
<protein>
    <submittedName>
        <fullName evidence="3">Uncharacterized protein</fullName>
    </submittedName>
</protein>
<keyword evidence="2" id="KW-0472">Membrane</keyword>
<reference evidence="3 4" key="1">
    <citation type="journal article" date="2016" name="Environ. Microbiol.">
        <title>Genomic resolution of a cold subsurface aquifer community provides metabolic insights for novel microbes adapted to high CO concentrations.</title>
        <authorList>
            <person name="Probst A.J."/>
            <person name="Castelle C.J."/>
            <person name="Singh A."/>
            <person name="Brown C.T."/>
            <person name="Anantharaman K."/>
            <person name="Sharon I."/>
            <person name="Hug L.A."/>
            <person name="Burstein D."/>
            <person name="Emerson J.B."/>
            <person name="Thomas B.C."/>
            <person name="Banfield J.F."/>
        </authorList>
    </citation>
    <scope>NUCLEOTIDE SEQUENCE [LARGE SCALE GENOMIC DNA]</scope>
    <source>
        <strain evidence="3">CG2_30_54_11</strain>
    </source>
</reference>
<gene>
    <name evidence="3" type="ORF">AUK40_01760</name>
</gene>
<keyword evidence="2" id="KW-1133">Transmembrane helix</keyword>
<dbReference type="EMBL" id="MNZT01000031">
    <property type="protein sequence ID" value="OIP98332.1"/>
    <property type="molecule type" value="Genomic_DNA"/>
</dbReference>
<dbReference type="Proteomes" id="UP000183245">
    <property type="component" value="Unassembled WGS sequence"/>
</dbReference>
<feature type="transmembrane region" description="Helical" evidence="2">
    <location>
        <begin position="103"/>
        <end position="124"/>
    </location>
</feature>
<sequence>MTGMTETSISVEKIEQYLELFLEGKRSDLPVLNAEEALMVRTMIESRSSVAPEADFVQALKVQIAVRGKSAAPLPVSAPPAGKPHFIQEFSMAVKDFFKPRFAVVRIGVLGLVVVAIVGGALLYPGIKGGLNKSVLSRKEASAQEILTKLASNIASFQESTDIVHRVDRMTSCMQDYGYYGMWYSRSAMPEANENGYFCTTDTNESWSMGESYMYVSKDEQGEITSISLNHNGWSYSYTGGAKKASKVNWAAVNEAINELSSASGAGGGTMAFKSGSYATESLKSADQAEENASDTMNVQQIQEETLLKLKELYGNVEVLGQETVNGKETYKLQYVYDQAPFDKFGVSANTFNISVGIPASAALNDPTVSPVDGRIMSESGTTTVAEGSAGPGLTVSSGSVSVSTDGASGSVTVSSGDGVVSTGPVSPPDIGIGMPAPYPSSTTTTFWVDTTTFEQVKFEEWMDINSAPQLLYSSEVLTQETISKDRADEVFQFPAPDGVEVVDITEATLEMQRKSMEASHISISGIIDSAAIGLFVPAQLPEGMQLGDLYYNDPSIYMDSALYRDFMPEKAYEEMMTNQFKSEISMNLNYWERDPYAVTICDSSDYTQQRSLTIRLSDQDPFATGYYGELDVMKDDTGTEPDFEVTDETVDINGTSGTLRTTTYEWDPENGNMNLVFKKGDTYIDIAAYAMDASDLLAIARSMVEVASADSSEGIELQAAADRQAERWNQPWVPVVPEFRSIAQQSSVHYYVPEHLPEGVVLNGAYCLDYAQLSLNYGTTGDMLYSGRAEITDQTVSYAYVSVVVSADEQLSYGKYGMPVDDMDSISSPMEEPSYEDPYADTTEREVTVQGQTATLTVTTYTYGGDPQLALSYQDGREYINLSGSGMTEEEFLLVAGSLTRIEPDDTAAFDRLEEQIREFNEQIYAPMPL</sequence>
<keyword evidence="2" id="KW-0812">Transmembrane</keyword>
<organism evidence="3 4">
    <name type="scientific">Candidatus Wirthbacteria bacterium CG2_30_54_11</name>
    <dbReference type="NCBI Taxonomy" id="1817892"/>
    <lineage>
        <taxon>Bacteria</taxon>
        <taxon>Candidatus Wirthbacteria</taxon>
    </lineage>
</organism>
<feature type="region of interest" description="Disordered" evidence="1">
    <location>
        <begin position="381"/>
        <end position="421"/>
    </location>
</feature>